<reference evidence="2 3" key="1">
    <citation type="submission" date="2018-07" db="EMBL/GenBank/DDBJ databases">
        <title>Leeuwenhoekiella genomics.</title>
        <authorList>
            <person name="Tahon G."/>
            <person name="Willems A."/>
        </authorList>
    </citation>
    <scope>NUCLEOTIDE SEQUENCE [LARGE SCALE GENOMIC DNA]</scope>
    <source>
        <strain evidence="2 3">LMG 29608</strain>
    </source>
</reference>
<keyword evidence="1" id="KW-0472">Membrane</keyword>
<dbReference type="AlphaFoldDB" id="A0A4Q0P1Y2"/>
<gene>
    <name evidence="2" type="ORF">DSM02_2383</name>
</gene>
<name>A0A4Q0P1Y2_9FLAO</name>
<feature type="transmembrane region" description="Helical" evidence="1">
    <location>
        <begin position="113"/>
        <end position="132"/>
    </location>
</feature>
<organism evidence="2 3">
    <name type="scientific">Leeuwenhoekiella polynyae</name>
    <dbReference type="NCBI Taxonomy" id="1550906"/>
    <lineage>
        <taxon>Bacteria</taxon>
        <taxon>Pseudomonadati</taxon>
        <taxon>Bacteroidota</taxon>
        <taxon>Flavobacteriia</taxon>
        <taxon>Flavobacteriales</taxon>
        <taxon>Flavobacteriaceae</taxon>
        <taxon>Leeuwenhoekiella</taxon>
    </lineage>
</organism>
<keyword evidence="1" id="KW-1133">Transmembrane helix</keyword>
<keyword evidence="1" id="KW-0812">Transmembrane</keyword>
<keyword evidence="3" id="KW-1185">Reference proteome</keyword>
<evidence type="ECO:0000313" key="2">
    <source>
        <dbReference type="EMBL" id="RXG20530.1"/>
    </source>
</evidence>
<dbReference type="Proteomes" id="UP000289859">
    <property type="component" value="Unassembled WGS sequence"/>
</dbReference>
<dbReference type="RefSeq" id="WP_128765802.1">
    <property type="nucleotide sequence ID" value="NZ_JBHUOO010000008.1"/>
</dbReference>
<evidence type="ECO:0000313" key="3">
    <source>
        <dbReference type="Proteomes" id="UP000289859"/>
    </source>
</evidence>
<dbReference type="EMBL" id="QOVK01000010">
    <property type="protein sequence ID" value="RXG20530.1"/>
    <property type="molecule type" value="Genomic_DNA"/>
</dbReference>
<protein>
    <submittedName>
        <fullName evidence="2">Uncharacterized protein</fullName>
    </submittedName>
</protein>
<comment type="caution">
    <text evidence="2">The sequence shown here is derived from an EMBL/GenBank/DDBJ whole genome shotgun (WGS) entry which is preliminary data.</text>
</comment>
<evidence type="ECO:0000256" key="1">
    <source>
        <dbReference type="SAM" id="Phobius"/>
    </source>
</evidence>
<dbReference type="OrthoDB" id="1164924at2"/>
<accession>A0A4Q0P1Y2</accession>
<proteinExistence type="predicted"/>
<sequence>MRKGYSSYKNRELLQIIKTTTSLGERRAAQNELDSRNLDAADLRKLENSYRQVLVNSENRKNKSLSFDEQFLFFVIPFFTSRPRWRHDHFSESELERFREHGFDLKRKQAQMIRFFGVVFWILILMAVFYFLS</sequence>